<dbReference type="RefSeq" id="WP_133235198.1">
    <property type="nucleotide sequence ID" value="NZ_SOZE01000033.1"/>
</dbReference>
<keyword evidence="2" id="KW-1185">Reference proteome</keyword>
<accession>A0A4Y8S5H9</accession>
<evidence type="ECO:0008006" key="3">
    <source>
        <dbReference type="Google" id="ProtNLM"/>
    </source>
</evidence>
<reference evidence="1 2" key="1">
    <citation type="journal article" date="2017" name="Int. J. Syst. Evol. Microbiol.">
        <title>Mucilaginibacterpsychrotolerans sp. nov., isolated from peatlands.</title>
        <authorList>
            <person name="Deng Y."/>
            <person name="Shen L."/>
            <person name="Xu B."/>
            <person name="Liu Y."/>
            <person name="Gu Z."/>
            <person name="Liu H."/>
            <person name="Zhou Y."/>
        </authorList>
    </citation>
    <scope>NUCLEOTIDE SEQUENCE [LARGE SCALE GENOMIC DNA]</scope>
    <source>
        <strain evidence="1 2">NH7-4</strain>
    </source>
</reference>
<protein>
    <recommendedName>
        <fullName evidence="3">Biopolymer transporter ExbD</fullName>
    </recommendedName>
</protein>
<evidence type="ECO:0000313" key="1">
    <source>
        <dbReference type="EMBL" id="TFF34239.1"/>
    </source>
</evidence>
<dbReference type="OrthoDB" id="797333at2"/>
<comment type="caution">
    <text evidence="1">The sequence shown here is derived from an EMBL/GenBank/DDBJ whole genome shotgun (WGS) entry which is preliminary data.</text>
</comment>
<dbReference type="Proteomes" id="UP000297540">
    <property type="component" value="Unassembled WGS sequence"/>
</dbReference>
<proteinExistence type="predicted"/>
<evidence type="ECO:0000313" key="2">
    <source>
        <dbReference type="Proteomes" id="UP000297540"/>
    </source>
</evidence>
<sequence length="174" mass="19919">MARPNYPEPVNINMPASSGLYCDIDGFAEGLILIGQGRVMLTLDKELRRQTLINMAEKHAMQFSPVEMAAFENMEVIGMPLSQLKSYLASYKIESEAYYHQLGIKISIEENELGEWIQSAKQARNSNTGYPLRIALKADRYTDYPLIKRVFDVLQDKHINKFRLITETKSLNQD</sequence>
<gene>
    <name evidence="1" type="ORF">E2R66_22910</name>
</gene>
<dbReference type="AlphaFoldDB" id="A0A4Y8S5H9"/>
<name>A0A4Y8S5H9_9SPHI</name>
<dbReference type="EMBL" id="SOZE01000033">
    <property type="protein sequence ID" value="TFF34239.1"/>
    <property type="molecule type" value="Genomic_DNA"/>
</dbReference>
<organism evidence="1 2">
    <name type="scientific">Mucilaginibacter psychrotolerans</name>
    <dbReference type="NCBI Taxonomy" id="1524096"/>
    <lineage>
        <taxon>Bacteria</taxon>
        <taxon>Pseudomonadati</taxon>
        <taxon>Bacteroidota</taxon>
        <taxon>Sphingobacteriia</taxon>
        <taxon>Sphingobacteriales</taxon>
        <taxon>Sphingobacteriaceae</taxon>
        <taxon>Mucilaginibacter</taxon>
    </lineage>
</organism>